<feature type="binding site" evidence="8">
    <location>
        <position position="120"/>
    </location>
    <ligand>
        <name>substrate</name>
    </ligand>
</feature>
<evidence type="ECO:0000259" key="15">
    <source>
        <dbReference type="Pfam" id="PF05201"/>
    </source>
</evidence>
<dbReference type="InterPro" id="IPR036453">
    <property type="entry name" value="GluRdtase_dimer_dom_sf"/>
</dbReference>
<dbReference type="RefSeq" id="WP_009482436.1">
    <property type="nucleotide sequence ID" value="NZ_BAFE01000053.1"/>
</dbReference>
<dbReference type="SUPFAM" id="SSF69742">
    <property type="entry name" value="Glutamyl tRNA-reductase catalytic, N-terminal domain"/>
    <property type="match status" value="1"/>
</dbReference>
<feature type="domain" description="Tetrapyrrole biosynthesis glutamyl-tRNA reductase dimerisation" evidence="13">
    <location>
        <begin position="319"/>
        <end position="420"/>
    </location>
</feature>
<dbReference type="Pfam" id="PF01488">
    <property type="entry name" value="Shikimate_DH"/>
    <property type="match status" value="1"/>
</dbReference>
<comment type="catalytic activity">
    <reaction evidence="7 8 12">
        <text>(S)-4-amino-5-oxopentanoate + tRNA(Glu) + NADP(+) = L-glutamyl-tRNA(Glu) + NADPH + H(+)</text>
        <dbReference type="Rhea" id="RHEA:12344"/>
        <dbReference type="Rhea" id="RHEA-COMP:9663"/>
        <dbReference type="Rhea" id="RHEA-COMP:9680"/>
        <dbReference type="ChEBI" id="CHEBI:15378"/>
        <dbReference type="ChEBI" id="CHEBI:57501"/>
        <dbReference type="ChEBI" id="CHEBI:57783"/>
        <dbReference type="ChEBI" id="CHEBI:58349"/>
        <dbReference type="ChEBI" id="CHEBI:78442"/>
        <dbReference type="ChEBI" id="CHEBI:78520"/>
        <dbReference type="EC" id="1.2.1.70"/>
    </reaction>
</comment>
<feature type="domain" description="Quinate/shikimate 5-dehydrogenase/glutamyl-tRNA reductase" evidence="14">
    <location>
        <begin position="173"/>
        <end position="303"/>
    </location>
</feature>
<name>H5US30_9MICO</name>
<accession>H5US30</accession>
<dbReference type="PANTHER" id="PTHR43013:SF1">
    <property type="entry name" value="GLUTAMYL-TRNA REDUCTASE"/>
    <property type="match status" value="1"/>
</dbReference>
<evidence type="ECO:0000313" key="16">
    <source>
        <dbReference type="EMBL" id="GAB48538.1"/>
    </source>
</evidence>
<dbReference type="AlphaFoldDB" id="H5US30"/>
<dbReference type="NCBIfam" id="NF000744">
    <property type="entry name" value="PRK00045.1-3"/>
    <property type="match status" value="1"/>
</dbReference>
<evidence type="ECO:0000259" key="13">
    <source>
        <dbReference type="Pfam" id="PF00745"/>
    </source>
</evidence>
<feature type="active site" description="Nucleophile" evidence="8 9">
    <location>
        <position position="50"/>
    </location>
</feature>
<dbReference type="InterPro" id="IPR015896">
    <property type="entry name" value="4pyrrol_synth_GluRdtase_dimer"/>
</dbReference>
<evidence type="ECO:0000256" key="1">
    <source>
        <dbReference type="ARBA" id="ARBA00005059"/>
    </source>
</evidence>
<comment type="miscellaneous">
    <text evidence="8">During catalysis, the active site Cys acts as a nucleophile attacking the alpha-carbonyl group of tRNA-bound glutamate with the formation of a thioester intermediate between enzyme and glutamate, and the concomitant release of tRNA(Glu). The thioester intermediate is finally reduced by direct hydride transfer from NADPH, to form the product GSA.</text>
</comment>
<keyword evidence="6 8" id="KW-0627">Porphyrin biosynthesis</keyword>
<evidence type="ECO:0000256" key="10">
    <source>
        <dbReference type="PIRSR" id="PIRSR000445-3"/>
    </source>
</evidence>
<keyword evidence="5 8" id="KW-0560">Oxidoreductase</keyword>
<dbReference type="CDD" id="cd05213">
    <property type="entry name" value="NAD_bind_Glutamyl_tRNA_reduct"/>
    <property type="match status" value="1"/>
</dbReference>
<organism evidence="16 17">
    <name type="scientific">Mobilicoccus pelagius NBRC 104925</name>
    <dbReference type="NCBI Taxonomy" id="1089455"/>
    <lineage>
        <taxon>Bacteria</taxon>
        <taxon>Bacillati</taxon>
        <taxon>Actinomycetota</taxon>
        <taxon>Actinomycetes</taxon>
        <taxon>Micrococcales</taxon>
        <taxon>Dermatophilaceae</taxon>
        <taxon>Mobilicoccus</taxon>
    </lineage>
</organism>
<evidence type="ECO:0000256" key="4">
    <source>
        <dbReference type="ARBA" id="ARBA00022857"/>
    </source>
</evidence>
<dbReference type="Pfam" id="PF00745">
    <property type="entry name" value="GlutR_dimer"/>
    <property type="match status" value="1"/>
</dbReference>
<evidence type="ECO:0000256" key="9">
    <source>
        <dbReference type="PIRSR" id="PIRSR000445-1"/>
    </source>
</evidence>
<dbReference type="InterPro" id="IPR006151">
    <property type="entry name" value="Shikm_DH/Glu-tRNA_Rdtase"/>
</dbReference>
<feature type="binding site" evidence="8">
    <location>
        <begin position="49"/>
        <end position="52"/>
    </location>
    <ligand>
        <name>substrate</name>
    </ligand>
</feature>
<comment type="similarity">
    <text evidence="2 8 12">Belongs to the glutamyl-tRNA reductase family.</text>
</comment>
<sequence>MSLVVMGISHHSAPMALLERISLDAAAADLLTSALLGGEHIDEVALLATCNRLEVYAEASAFHGAVAHIGDAVARITGVDREELNAAFYVHYEDRAIAHVFSVACGLDAMAVGEAQILGQIRETLARGQASGAVGHELNLLLQHALRVGKRAHSDTDLDRYGSSLVVAGLDRAERHVGSLASASVLVVGAGAMSSLVATTAARRGVASLGVVNRTTERSSRLAAATGATAYEWDALHEVIAAADVVVTCTGAMDHVVDTAMVAAAMSTRPSRPLALVDLALPRDVDPAVGELPGCRLLALENLGHDLAETALGGEALRQVQDLVVSEVAAFLVSRRQEAVGPAVAALRQHAASVVSSEMERLDARVPDMDPRTREEVKLAVHRVVEKLLHTPTVRVKELTARGRGVEGGYADALRELFDLDHAHVSTVSRPPERGGAGDLP</sequence>
<keyword evidence="4 8" id="KW-0521">NADP</keyword>
<dbReference type="Pfam" id="PF05201">
    <property type="entry name" value="GlutR_N"/>
    <property type="match status" value="1"/>
</dbReference>
<evidence type="ECO:0000256" key="7">
    <source>
        <dbReference type="ARBA" id="ARBA00047464"/>
    </source>
</evidence>
<comment type="subunit">
    <text evidence="8">Homodimer.</text>
</comment>
<evidence type="ECO:0000256" key="6">
    <source>
        <dbReference type="ARBA" id="ARBA00023244"/>
    </source>
</evidence>
<dbReference type="EMBL" id="BAFE01000053">
    <property type="protein sequence ID" value="GAB48538.1"/>
    <property type="molecule type" value="Genomic_DNA"/>
</dbReference>
<evidence type="ECO:0000256" key="11">
    <source>
        <dbReference type="PIRSR" id="PIRSR000445-4"/>
    </source>
</evidence>
<evidence type="ECO:0000256" key="3">
    <source>
        <dbReference type="ARBA" id="ARBA00012970"/>
    </source>
</evidence>
<dbReference type="PANTHER" id="PTHR43013">
    <property type="entry name" value="GLUTAMYL-TRNA REDUCTASE"/>
    <property type="match status" value="1"/>
</dbReference>
<comment type="function">
    <text evidence="8">Catalyzes the NADPH-dependent reduction of glutamyl-tRNA(Glu) to glutamate 1-semialdehyde (GSA).</text>
</comment>
<dbReference type="UniPathway" id="UPA00251">
    <property type="reaction ID" value="UER00316"/>
</dbReference>
<dbReference type="STRING" id="1089455.MOPEL_074_00250"/>
<evidence type="ECO:0000259" key="14">
    <source>
        <dbReference type="Pfam" id="PF01488"/>
    </source>
</evidence>
<dbReference type="FunFam" id="3.30.460.30:FF:000001">
    <property type="entry name" value="Glutamyl-tRNA reductase"/>
    <property type="match status" value="1"/>
</dbReference>
<dbReference type="Gene3D" id="3.40.50.720">
    <property type="entry name" value="NAD(P)-binding Rossmann-like Domain"/>
    <property type="match status" value="1"/>
</dbReference>
<dbReference type="SUPFAM" id="SSF69075">
    <property type="entry name" value="Glutamyl tRNA-reductase dimerization domain"/>
    <property type="match status" value="1"/>
</dbReference>
<evidence type="ECO:0000256" key="5">
    <source>
        <dbReference type="ARBA" id="ARBA00023002"/>
    </source>
</evidence>
<feature type="binding site" evidence="8">
    <location>
        <begin position="114"/>
        <end position="116"/>
    </location>
    <ligand>
        <name>substrate</name>
    </ligand>
</feature>
<dbReference type="EC" id="1.2.1.70" evidence="3 8"/>
<proteinExistence type="inferred from homology"/>
<feature type="site" description="Important for activity" evidence="8 11">
    <location>
        <position position="99"/>
    </location>
</feature>
<keyword evidence="17" id="KW-1185">Reference proteome</keyword>
<evidence type="ECO:0000256" key="8">
    <source>
        <dbReference type="HAMAP-Rule" id="MF_00087"/>
    </source>
</evidence>
<dbReference type="Gene3D" id="3.30.460.30">
    <property type="entry name" value="Glutamyl-tRNA reductase, N-terminal domain"/>
    <property type="match status" value="1"/>
</dbReference>
<comment type="domain">
    <text evidence="8">Possesses an unusual extended V-shaped dimeric structure with each monomer consisting of three distinct domains arranged along a curved 'spinal' alpha-helix. The N-terminal catalytic domain specifically recognizes the glutamate moiety of the substrate. The second domain is the NADPH-binding domain, and the third C-terminal domain is responsible for dimerization.</text>
</comment>
<evidence type="ECO:0000256" key="12">
    <source>
        <dbReference type="RuleBase" id="RU000584"/>
    </source>
</evidence>
<protein>
    <recommendedName>
        <fullName evidence="3 8">Glutamyl-tRNA reductase</fullName>
        <shortName evidence="8">GluTR</shortName>
        <ecNumber evidence="3 8">1.2.1.70</ecNumber>
    </recommendedName>
</protein>
<dbReference type="GO" id="GO:0050661">
    <property type="term" value="F:NADP binding"/>
    <property type="evidence" value="ECO:0007669"/>
    <property type="project" value="InterPro"/>
</dbReference>
<comment type="caution">
    <text evidence="8">Lacks conserved residue(s) required for the propagation of feature annotation.</text>
</comment>
<dbReference type="HAMAP" id="MF_00087">
    <property type="entry name" value="Glu_tRNA_reductase"/>
    <property type="match status" value="1"/>
</dbReference>
<gene>
    <name evidence="8 16" type="primary">hemA</name>
    <name evidence="16" type="ORF">MOPEL_074_00250</name>
</gene>
<comment type="pathway">
    <text evidence="1 8 12">Porphyrin-containing compound metabolism; protoporphyrin-IX biosynthesis; 5-aminolevulinate from L-glutamyl-tRNA(Glu): step 1/2.</text>
</comment>
<dbReference type="eggNOG" id="COG0373">
    <property type="taxonomic scope" value="Bacteria"/>
</dbReference>
<dbReference type="InterPro" id="IPR036343">
    <property type="entry name" value="GluRdtase_N_sf"/>
</dbReference>
<dbReference type="PIRSF" id="PIRSF000445">
    <property type="entry name" value="4pyrrol_synth_GluRdtase"/>
    <property type="match status" value="1"/>
</dbReference>
<dbReference type="InterPro" id="IPR015895">
    <property type="entry name" value="4pyrrol_synth_GluRdtase_N"/>
</dbReference>
<dbReference type="InterPro" id="IPR000343">
    <property type="entry name" value="4pyrrol_synth_GluRdtase"/>
</dbReference>
<dbReference type="InterPro" id="IPR036291">
    <property type="entry name" value="NAD(P)-bd_dom_sf"/>
</dbReference>
<dbReference type="GO" id="GO:0019353">
    <property type="term" value="P:protoporphyrinogen IX biosynthetic process from glutamate"/>
    <property type="evidence" value="ECO:0007669"/>
    <property type="project" value="TreeGrafter"/>
</dbReference>
<dbReference type="NCBIfam" id="TIGR01035">
    <property type="entry name" value="hemA"/>
    <property type="match status" value="1"/>
</dbReference>
<evidence type="ECO:0000256" key="2">
    <source>
        <dbReference type="ARBA" id="ARBA00005916"/>
    </source>
</evidence>
<dbReference type="GO" id="GO:0008883">
    <property type="term" value="F:glutamyl-tRNA reductase activity"/>
    <property type="evidence" value="ECO:0007669"/>
    <property type="project" value="UniProtKB-UniRule"/>
</dbReference>
<evidence type="ECO:0000313" key="17">
    <source>
        <dbReference type="Proteomes" id="UP000004367"/>
    </source>
</evidence>
<reference evidence="16 17" key="1">
    <citation type="submission" date="2012-02" db="EMBL/GenBank/DDBJ databases">
        <title>Whole genome shotgun sequence of Mobilicoccus pelagius NBRC 104925.</title>
        <authorList>
            <person name="Yoshida Y."/>
            <person name="Hosoyama A."/>
            <person name="Tsuchikane K."/>
            <person name="Katsumata H."/>
            <person name="Yamazaki S."/>
            <person name="Fujita N."/>
        </authorList>
    </citation>
    <scope>NUCLEOTIDE SEQUENCE [LARGE SCALE GENOMIC DNA]</scope>
    <source>
        <strain evidence="16 17">NBRC 104925</strain>
    </source>
</reference>
<feature type="domain" description="Glutamyl-tRNA reductase N-terminal" evidence="15">
    <location>
        <begin position="7"/>
        <end position="156"/>
    </location>
</feature>
<dbReference type="SUPFAM" id="SSF51735">
    <property type="entry name" value="NAD(P)-binding Rossmann-fold domains"/>
    <property type="match status" value="1"/>
</dbReference>
<feature type="binding site" evidence="8 10">
    <location>
        <begin position="189"/>
        <end position="194"/>
    </location>
    <ligand>
        <name>NADP(+)</name>
        <dbReference type="ChEBI" id="CHEBI:58349"/>
    </ligand>
</feature>
<dbReference type="Proteomes" id="UP000004367">
    <property type="component" value="Unassembled WGS sequence"/>
</dbReference>
<comment type="caution">
    <text evidence="16">The sequence shown here is derived from an EMBL/GenBank/DDBJ whole genome shotgun (WGS) entry which is preliminary data.</text>
</comment>
<dbReference type="OrthoDB" id="110209at2"/>